<keyword evidence="3" id="KW-1185">Reference proteome</keyword>
<name>A0A176VGV5_MARPO</name>
<organism evidence="2 3">
    <name type="scientific">Marchantia polymorpha subsp. ruderalis</name>
    <dbReference type="NCBI Taxonomy" id="1480154"/>
    <lineage>
        <taxon>Eukaryota</taxon>
        <taxon>Viridiplantae</taxon>
        <taxon>Streptophyta</taxon>
        <taxon>Embryophyta</taxon>
        <taxon>Marchantiophyta</taxon>
        <taxon>Marchantiopsida</taxon>
        <taxon>Marchantiidae</taxon>
        <taxon>Marchantiales</taxon>
        <taxon>Marchantiaceae</taxon>
        <taxon>Marchantia</taxon>
    </lineage>
</organism>
<protein>
    <submittedName>
        <fullName evidence="2">Uncharacterized protein</fullName>
    </submittedName>
</protein>
<accession>A0A176VGV5</accession>
<dbReference type="AlphaFoldDB" id="A0A176VGV5"/>
<evidence type="ECO:0000313" key="3">
    <source>
        <dbReference type="Proteomes" id="UP000077202"/>
    </source>
</evidence>
<comment type="caution">
    <text evidence="2">The sequence shown here is derived from an EMBL/GenBank/DDBJ whole genome shotgun (WGS) entry which is preliminary data.</text>
</comment>
<evidence type="ECO:0000313" key="2">
    <source>
        <dbReference type="EMBL" id="OAE19551.1"/>
    </source>
</evidence>
<gene>
    <name evidence="2" type="ORF">AXG93_960s1050</name>
</gene>
<proteinExistence type="predicted"/>
<evidence type="ECO:0000256" key="1">
    <source>
        <dbReference type="SAM" id="MobiDB-lite"/>
    </source>
</evidence>
<dbReference type="EMBL" id="LVLJ01003829">
    <property type="protein sequence ID" value="OAE19551.1"/>
    <property type="molecule type" value="Genomic_DNA"/>
</dbReference>
<sequence length="209" mass="21952">MASRDLNKKSSYRFATRRRLRLSPDIKSAARISNSRKDPRWRGSAYFAALRSRNPRQSPKLGCVAFAAATAAPLLAKISNAMGDLASGKSASPTRSATAEGASSKAHVSPPSGLCPWPSSQVGPAPKASDPKFVGPKAPPHSSSAPKALELKALDPKSSSRTILAQRRSTCPSLAHSSVPHDVFLGPKAFLLPLNASVPSVQGGMMSSR</sequence>
<dbReference type="Proteomes" id="UP000077202">
    <property type="component" value="Unassembled WGS sequence"/>
</dbReference>
<reference evidence="2" key="1">
    <citation type="submission" date="2016-03" db="EMBL/GenBank/DDBJ databases">
        <title>Mechanisms controlling the formation of the plant cell surface in tip-growing cells are functionally conserved among land plants.</title>
        <authorList>
            <person name="Honkanen S."/>
            <person name="Jones V.A."/>
            <person name="Morieri G."/>
            <person name="Champion C."/>
            <person name="Hetherington A.J."/>
            <person name="Kelly S."/>
            <person name="Saint-Marcoux D."/>
            <person name="Proust H."/>
            <person name="Prescott H."/>
            <person name="Dolan L."/>
        </authorList>
    </citation>
    <scope>NUCLEOTIDE SEQUENCE [LARGE SCALE GENOMIC DNA]</scope>
    <source>
        <tissue evidence="2">Whole gametophyte</tissue>
    </source>
</reference>
<feature type="region of interest" description="Disordered" evidence="1">
    <location>
        <begin position="85"/>
        <end position="149"/>
    </location>
</feature>